<comment type="similarity">
    <text evidence="7">Belongs to the MptA/B family.</text>
</comment>
<evidence type="ECO:0000256" key="7">
    <source>
        <dbReference type="ARBA" id="ARBA00043987"/>
    </source>
</evidence>
<dbReference type="OrthoDB" id="5242303at2"/>
<evidence type="ECO:0000313" key="9">
    <source>
        <dbReference type="EMBL" id="TWP37711.1"/>
    </source>
</evidence>
<keyword evidence="5 8" id="KW-1133">Transmembrane helix</keyword>
<feature type="transmembrane region" description="Helical" evidence="8">
    <location>
        <begin position="450"/>
        <end position="470"/>
    </location>
</feature>
<dbReference type="GO" id="GO:0016757">
    <property type="term" value="F:glycosyltransferase activity"/>
    <property type="evidence" value="ECO:0007669"/>
    <property type="project" value="UniProtKB-KW"/>
</dbReference>
<dbReference type="GO" id="GO:0016020">
    <property type="term" value="C:membrane"/>
    <property type="evidence" value="ECO:0007669"/>
    <property type="project" value="UniProtKB-SubCell"/>
</dbReference>
<evidence type="ECO:0000313" key="10">
    <source>
        <dbReference type="Proteomes" id="UP000320244"/>
    </source>
</evidence>
<evidence type="ECO:0000256" key="3">
    <source>
        <dbReference type="ARBA" id="ARBA00022679"/>
    </source>
</evidence>
<organism evidence="9 10">
    <name type="scientific">Leekyejoonella antrihumi</name>
    <dbReference type="NCBI Taxonomy" id="1660198"/>
    <lineage>
        <taxon>Bacteria</taxon>
        <taxon>Bacillati</taxon>
        <taxon>Actinomycetota</taxon>
        <taxon>Actinomycetes</taxon>
        <taxon>Micrococcales</taxon>
        <taxon>Dermacoccaceae</taxon>
        <taxon>Leekyejoonella</taxon>
    </lineage>
</organism>
<evidence type="ECO:0000256" key="5">
    <source>
        <dbReference type="ARBA" id="ARBA00022989"/>
    </source>
</evidence>
<evidence type="ECO:0008006" key="11">
    <source>
        <dbReference type="Google" id="ProtNLM"/>
    </source>
</evidence>
<feature type="transmembrane region" description="Helical" evidence="8">
    <location>
        <begin position="341"/>
        <end position="363"/>
    </location>
</feature>
<feature type="transmembrane region" description="Helical" evidence="8">
    <location>
        <begin position="85"/>
        <end position="102"/>
    </location>
</feature>
<dbReference type="AlphaFoldDB" id="A0A563E688"/>
<keyword evidence="2" id="KW-0328">Glycosyltransferase</keyword>
<comment type="subcellular location">
    <subcellularLocation>
        <location evidence="1">Membrane</location>
        <topology evidence="1">Multi-pass membrane protein</topology>
    </subcellularLocation>
</comment>
<dbReference type="RefSeq" id="WP_146315778.1">
    <property type="nucleotide sequence ID" value="NZ_VCQV01000005.1"/>
</dbReference>
<evidence type="ECO:0000256" key="8">
    <source>
        <dbReference type="SAM" id="Phobius"/>
    </source>
</evidence>
<evidence type="ECO:0000256" key="1">
    <source>
        <dbReference type="ARBA" id="ARBA00004141"/>
    </source>
</evidence>
<protein>
    <recommendedName>
        <fullName evidence="11">DUF2029 domain-containing protein</fullName>
    </recommendedName>
</protein>
<keyword evidence="3" id="KW-0808">Transferase</keyword>
<feature type="transmembrane region" description="Helical" evidence="8">
    <location>
        <begin position="292"/>
        <end position="321"/>
    </location>
</feature>
<keyword evidence="6 8" id="KW-0472">Membrane</keyword>
<name>A0A563E688_9MICO</name>
<feature type="transmembrane region" description="Helical" evidence="8">
    <location>
        <begin position="53"/>
        <end position="73"/>
    </location>
</feature>
<comment type="caution">
    <text evidence="9">The sequence shown here is derived from an EMBL/GenBank/DDBJ whole genome shotgun (WGS) entry which is preliminary data.</text>
</comment>
<feature type="transmembrane region" description="Helical" evidence="8">
    <location>
        <begin position="169"/>
        <end position="194"/>
    </location>
</feature>
<gene>
    <name evidence="9" type="ORF">FGL98_05835</name>
</gene>
<dbReference type="EMBL" id="VCQV01000005">
    <property type="protein sequence ID" value="TWP37711.1"/>
    <property type="molecule type" value="Genomic_DNA"/>
</dbReference>
<feature type="transmembrane region" description="Helical" evidence="8">
    <location>
        <begin position="12"/>
        <end position="33"/>
    </location>
</feature>
<evidence type="ECO:0000256" key="6">
    <source>
        <dbReference type="ARBA" id="ARBA00023136"/>
    </source>
</evidence>
<reference evidence="9 10" key="1">
    <citation type="submission" date="2019-05" db="EMBL/GenBank/DDBJ databases">
        <authorList>
            <person name="Lee S.D."/>
        </authorList>
    </citation>
    <scope>NUCLEOTIDE SEQUENCE [LARGE SCALE GENOMIC DNA]</scope>
    <source>
        <strain evidence="9 10">C5-26</strain>
    </source>
</reference>
<evidence type="ECO:0000256" key="4">
    <source>
        <dbReference type="ARBA" id="ARBA00022692"/>
    </source>
</evidence>
<feature type="transmembrane region" description="Helical" evidence="8">
    <location>
        <begin position="215"/>
        <end position="240"/>
    </location>
</feature>
<dbReference type="InterPro" id="IPR049829">
    <property type="entry name" value="MptA/B-like"/>
</dbReference>
<keyword evidence="10" id="KW-1185">Reference proteome</keyword>
<feature type="transmembrane region" description="Helical" evidence="8">
    <location>
        <begin position="375"/>
        <end position="397"/>
    </location>
</feature>
<sequence>MSLPKNGDRLTVVTAMLWVAGTVLLALFATMSMSGKHVIADAAWWFHADIGEAPVHEAVLVVGVLTMVAAWLSLSRVPYLVDRPYWLLGAFAVVMLMMPPLFSTDVYAYVEAGWMQAQHLNPYTTPVGSLLSSPVYARTQSWWGTDAPYGPGALWLFHGVGASTGYDPVAFIAAFRVTCVAAIFAMVPLVRSIARSFGVSPRYAVWAGLLNPLMLIHGIGGAHIDIPAIFFVVVGVRLALVPRWWSQVAAMVAMGCAASIRQPAATLGLFVCVTAGRLLARSAPQLGPRVRTVLIGACGVAIGVASIELAAAGSGVGWGWIHNLETPKLSPLTPVGFLTVLAGRGTPPVWLSFVAVIVGAVLARRVAARMPHVNGLVAVTVFFVVFKVVSMASYHGWYYLLPIVLLAVCARGRSLVWLAPFAVLLGTQLDIWADQGLPGSLDLYLGNRPVSATIVALLALASTVALLHIARRVIPRAGDISCVIPRLDVPRKDTARLRQ</sequence>
<proteinExistence type="inferred from homology"/>
<evidence type="ECO:0000256" key="2">
    <source>
        <dbReference type="ARBA" id="ARBA00022676"/>
    </source>
</evidence>
<reference evidence="9 10" key="2">
    <citation type="submission" date="2019-08" db="EMBL/GenBank/DDBJ databases">
        <title>Jejuicoccus antrihumi gen. nov., sp. nov., a new member of the family Dermacoccaceae isolated from a cave.</title>
        <authorList>
            <person name="Schumann P."/>
            <person name="Kim I.S."/>
        </authorList>
    </citation>
    <scope>NUCLEOTIDE SEQUENCE [LARGE SCALE GENOMIC DNA]</scope>
    <source>
        <strain evidence="9 10">C5-26</strain>
    </source>
</reference>
<dbReference type="Pfam" id="PF26314">
    <property type="entry name" value="MptA_B_family"/>
    <property type="match status" value="1"/>
</dbReference>
<dbReference type="NCBIfam" id="NF038066">
    <property type="entry name" value="MptB"/>
    <property type="match status" value="1"/>
</dbReference>
<dbReference type="Proteomes" id="UP000320244">
    <property type="component" value="Unassembled WGS sequence"/>
</dbReference>
<keyword evidence="4 8" id="KW-0812">Transmembrane</keyword>
<accession>A0A563E688</accession>